<proteinExistence type="inferred from homology"/>
<keyword evidence="4" id="KW-0804">Transcription</keyword>
<evidence type="ECO:0000256" key="3">
    <source>
        <dbReference type="ARBA" id="ARBA00023015"/>
    </source>
</evidence>
<protein>
    <recommendedName>
        <fullName evidence="5">18 kDa Sin3-associated polypeptide</fullName>
    </recommendedName>
</protein>
<dbReference type="GO" id="GO:0005634">
    <property type="term" value="C:nucleus"/>
    <property type="evidence" value="ECO:0007669"/>
    <property type="project" value="TreeGrafter"/>
</dbReference>
<dbReference type="Pfam" id="PF06487">
    <property type="entry name" value="SAP18"/>
    <property type="match status" value="1"/>
</dbReference>
<keyword evidence="2" id="KW-0678">Repressor</keyword>
<organism evidence="7">
    <name type="scientific">Lynceus sp. MCZ IZ 141354</name>
    <dbReference type="NCBI Taxonomy" id="1930659"/>
    <lineage>
        <taxon>Eukaryota</taxon>
        <taxon>Metazoa</taxon>
        <taxon>Ecdysozoa</taxon>
        <taxon>Arthropoda</taxon>
        <taxon>Crustacea</taxon>
        <taxon>Branchiopoda</taxon>
        <taxon>Diplostraca</taxon>
        <taxon>Laevicaudata</taxon>
        <taxon>Lynceidae</taxon>
        <taxon>Lynceus</taxon>
    </lineage>
</organism>
<dbReference type="GO" id="GO:0003714">
    <property type="term" value="F:transcription corepressor activity"/>
    <property type="evidence" value="ECO:0007669"/>
    <property type="project" value="TreeGrafter"/>
</dbReference>
<accession>A0A9N6ZFV0</accession>
<dbReference type="Gene3D" id="3.10.20.550">
    <property type="entry name" value="ASAP complex, SAP18 subunit"/>
    <property type="match status" value="1"/>
</dbReference>
<evidence type="ECO:0000313" key="7">
    <source>
        <dbReference type="EMBL" id="CAG4645925.1"/>
    </source>
</evidence>
<evidence type="ECO:0000256" key="1">
    <source>
        <dbReference type="ARBA" id="ARBA00009143"/>
    </source>
</evidence>
<name>A0A9N6ZFV0_9CRUS</name>
<evidence type="ECO:0000256" key="5">
    <source>
        <dbReference type="ARBA" id="ARBA00030511"/>
    </source>
</evidence>
<evidence type="ECO:0000256" key="6">
    <source>
        <dbReference type="SAM" id="MobiDB-lite"/>
    </source>
</evidence>
<dbReference type="FunFam" id="3.10.20.550:FF:000001">
    <property type="entry name" value="Histone deacetylase complex subunit SAP18"/>
    <property type="match status" value="1"/>
</dbReference>
<reference evidence="7" key="1">
    <citation type="submission" date="2021-04" db="EMBL/GenBank/DDBJ databases">
        <authorList>
            <person name="Cornetti L."/>
        </authorList>
    </citation>
    <scope>NUCLEOTIDE SEQUENCE</scope>
</reference>
<dbReference type="InterPro" id="IPR010516">
    <property type="entry name" value="SAP18"/>
</dbReference>
<dbReference type="EMBL" id="OC989270">
    <property type="protein sequence ID" value="CAG4645925.1"/>
    <property type="molecule type" value="Genomic_DNA"/>
</dbReference>
<gene>
    <name evidence="7" type="primary">EOG090X0HU3</name>
</gene>
<dbReference type="AlphaFoldDB" id="A0A9N6ZFV0"/>
<evidence type="ECO:0000256" key="4">
    <source>
        <dbReference type="ARBA" id="ARBA00023163"/>
    </source>
</evidence>
<sequence>MDRIESQVEERKHEPQKPIDREKTCPLLLRVFYSTGRHHNVSDFARGSVPSNELQIYTWMDATLLELTSLIREVNPDSRRRGTTFEFSVVFPDFRSTSYRINHWGTTTSGEKGPDDSKSLQQLRFSIGDYVSVAILPPRNRRPRNY</sequence>
<evidence type="ECO:0000256" key="2">
    <source>
        <dbReference type="ARBA" id="ARBA00022491"/>
    </source>
</evidence>
<dbReference type="InterPro" id="IPR042534">
    <property type="entry name" value="SAP18_sf"/>
</dbReference>
<dbReference type="PANTHER" id="PTHR13082:SF0">
    <property type="entry name" value="HISTONE DEACETYLASE COMPLEX SUBUNIT SAP18"/>
    <property type="match status" value="1"/>
</dbReference>
<feature type="region of interest" description="Disordered" evidence="6">
    <location>
        <begin position="1"/>
        <end position="20"/>
    </location>
</feature>
<keyword evidence="3" id="KW-0805">Transcription regulation</keyword>
<comment type="similarity">
    <text evidence="1">Belongs to the SAP18 family.</text>
</comment>
<dbReference type="PANTHER" id="PTHR13082">
    <property type="entry name" value="SAP18"/>
    <property type="match status" value="1"/>
</dbReference>